<dbReference type="InterPro" id="IPR007630">
    <property type="entry name" value="RNA_pol_sigma70_r4"/>
</dbReference>
<dbReference type="Pfam" id="PF04545">
    <property type="entry name" value="Sigma70_r4"/>
    <property type="match status" value="1"/>
</dbReference>
<comment type="caution">
    <text evidence="2">The sequence shown here is derived from an EMBL/GenBank/DDBJ whole genome shotgun (WGS) entry which is preliminary data.</text>
</comment>
<protein>
    <recommendedName>
        <fullName evidence="1">RNA polymerase sigma-70 region 4 domain-containing protein</fullName>
    </recommendedName>
</protein>
<feature type="domain" description="RNA polymerase sigma-70 region 4" evidence="1">
    <location>
        <begin position="18"/>
        <end position="61"/>
    </location>
</feature>
<dbReference type="EMBL" id="PFQK01000052">
    <property type="protein sequence ID" value="PJC81764.1"/>
    <property type="molecule type" value="Genomic_DNA"/>
</dbReference>
<proteinExistence type="predicted"/>
<dbReference type="GO" id="GO:0003700">
    <property type="term" value="F:DNA-binding transcription factor activity"/>
    <property type="evidence" value="ECO:0007669"/>
    <property type="project" value="InterPro"/>
</dbReference>
<dbReference type="SUPFAM" id="SSF88659">
    <property type="entry name" value="Sigma3 and sigma4 domains of RNA polymerase sigma factors"/>
    <property type="match status" value="1"/>
</dbReference>
<gene>
    <name evidence="2" type="ORF">CO007_03070</name>
</gene>
<evidence type="ECO:0000313" key="2">
    <source>
        <dbReference type="EMBL" id="PJC81764.1"/>
    </source>
</evidence>
<dbReference type="Gene3D" id="1.10.10.10">
    <property type="entry name" value="Winged helix-like DNA-binding domain superfamily/Winged helix DNA-binding domain"/>
    <property type="match status" value="1"/>
</dbReference>
<dbReference type="Proteomes" id="UP000229370">
    <property type="component" value="Unassembled WGS sequence"/>
</dbReference>
<evidence type="ECO:0000313" key="3">
    <source>
        <dbReference type="Proteomes" id="UP000229370"/>
    </source>
</evidence>
<sequence>MTSKSREYFTSLIVNSKNLNKKEKDILVRRLRGSTLARIGRRYKLTAERIRQIEEGALIKLGKKISKLLLFD</sequence>
<evidence type="ECO:0000259" key="1">
    <source>
        <dbReference type="Pfam" id="PF04545"/>
    </source>
</evidence>
<accession>A0A2M8GMI7</accession>
<dbReference type="GO" id="GO:0006352">
    <property type="term" value="P:DNA-templated transcription initiation"/>
    <property type="evidence" value="ECO:0007669"/>
    <property type="project" value="InterPro"/>
</dbReference>
<dbReference type="InterPro" id="IPR036388">
    <property type="entry name" value="WH-like_DNA-bd_sf"/>
</dbReference>
<dbReference type="AlphaFoldDB" id="A0A2M8GMI7"/>
<name>A0A2M8GMI7_9BACT</name>
<organism evidence="2 3">
    <name type="scientific">Candidatus Roizmanbacteria bacterium CG_4_8_14_3_um_filter_36_10</name>
    <dbReference type="NCBI Taxonomy" id="1974834"/>
    <lineage>
        <taxon>Bacteria</taxon>
        <taxon>Candidatus Roizmaniibacteriota</taxon>
    </lineage>
</organism>
<dbReference type="InterPro" id="IPR013324">
    <property type="entry name" value="RNA_pol_sigma_r3/r4-like"/>
</dbReference>
<reference evidence="3" key="1">
    <citation type="submission" date="2017-09" db="EMBL/GenBank/DDBJ databases">
        <title>Depth-based differentiation of microbial function through sediment-hosted aquifers and enrichment of novel symbionts in the deep terrestrial subsurface.</title>
        <authorList>
            <person name="Probst A.J."/>
            <person name="Ladd B."/>
            <person name="Jarett J.K."/>
            <person name="Geller-Mcgrath D.E."/>
            <person name="Sieber C.M.K."/>
            <person name="Emerson J.B."/>
            <person name="Anantharaman K."/>
            <person name="Thomas B.C."/>
            <person name="Malmstrom R."/>
            <person name="Stieglmeier M."/>
            <person name="Klingl A."/>
            <person name="Woyke T."/>
            <person name="Ryan C.M."/>
            <person name="Banfield J.F."/>
        </authorList>
    </citation>
    <scope>NUCLEOTIDE SEQUENCE [LARGE SCALE GENOMIC DNA]</scope>
</reference>